<dbReference type="AlphaFoldDB" id="A0A4Y3VAZ6"/>
<evidence type="ECO:0000313" key="2">
    <source>
        <dbReference type="EMBL" id="GEC02990.1"/>
    </source>
</evidence>
<evidence type="ECO:0000313" key="3">
    <source>
        <dbReference type="Proteomes" id="UP000317881"/>
    </source>
</evidence>
<reference evidence="2 3" key="1">
    <citation type="submission" date="2019-06" db="EMBL/GenBank/DDBJ databases">
        <title>Whole genome shotgun sequence of Streptomyces spinoverrucosus NBRC 14228.</title>
        <authorList>
            <person name="Hosoyama A."/>
            <person name="Uohara A."/>
            <person name="Ohji S."/>
            <person name="Ichikawa N."/>
        </authorList>
    </citation>
    <scope>NUCLEOTIDE SEQUENCE [LARGE SCALE GENOMIC DNA]</scope>
    <source>
        <strain evidence="2 3">NBRC 14228</strain>
    </source>
</reference>
<protein>
    <submittedName>
        <fullName evidence="2">Uncharacterized protein</fullName>
    </submittedName>
</protein>
<keyword evidence="3" id="KW-1185">Reference proteome</keyword>
<feature type="region of interest" description="Disordered" evidence="1">
    <location>
        <begin position="1"/>
        <end position="20"/>
    </location>
</feature>
<dbReference type="EMBL" id="BJND01000005">
    <property type="protein sequence ID" value="GEC02990.1"/>
    <property type="molecule type" value="Genomic_DNA"/>
</dbReference>
<name>A0A4Y3VAZ6_9ACTN</name>
<proteinExistence type="predicted"/>
<dbReference type="OrthoDB" id="4227513at2"/>
<gene>
    <name evidence="2" type="ORF">SSP24_06450</name>
</gene>
<comment type="caution">
    <text evidence="2">The sequence shown here is derived from an EMBL/GenBank/DDBJ whole genome shotgun (WGS) entry which is preliminary data.</text>
</comment>
<dbReference type="Proteomes" id="UP000317881">
    <property type="component" value="Unassembled WGS sequence"/>
</dbReference>
<evidence type="ECO:0000256" key="1">
    <source>
        <dbReference type="SAM" id="MobiDB-lite"/>
    </source>
</evidence>
<dbReference type="RefSeq" id="WP_141307203.1">
    <property type="nucleotide sequence ID" value="NZ_BJND01000005.1"/>
</dbReference>
<sequence>MNASSQTPPGALPTETSSPPLQAAFATFGVALPVPAGSPAAPAPVSPDASPAEAVTAVVAAEMAKDKPVTPRDIATAEMEAGIVFDPARFKMAVDAAREQARAEYSAELAERGDQLAVMTDFKHRLDRVMRAIEGRPDNDTMLVREILAAVHGTAPYADVPMTLAWTRSVDVPEQGAEDQRAVVDCVTAHGGRAHLVLTRDERQALASLLDAEIVRDIHAPCPHSKACGLTDDEIDAAYPKLFGWSRVFIVGLDEPGRWYCTPACVSRALARAGEKLAEADNRAELDGGL</sequence>
<accession>A0A4Y3VAZ6</accession>
<organism evidence="2 3">
    <name type="scientific">Streptomyces spinoverrucosus</name>
    <dbReference type="NCBI Taxonomy" id="284043"/>
    <lineage>
        <taxon>Bacteria</taxon>
        <taxon>Bacillati</taxon>
        <taxon>Actinomycetota</taxon>
        <taxon>Actinomycetes</taxon>
        <taxon>Kitasatosporales</taxon>
        <taxon>Streptomycetaceae</taxon>
        <taxon>Streptomyces</taxon>
    </lineage>
</organism>